<gene>
    <name evidence="1" type="ORF">Patl1_06302</name>
</gene>
<evidence type="ECO:0000313" key="1">
    <source>
        <dbReference type="EMBL" id="KAJ0103085.1"/>
    </source>
</evidence>
<dbReference type="Proteomes" id="UP001164250">
    <property type="component" value="Chromosome 3"/>
</dbReference>
<evidence type="ECO:0000313" key="2">
    <source>
        <dbReference type="Proteomes" id="UP001164250"/>
    </source>
</evidence>
<name>A0ACC1BVJ3_9ROSI</name>
<protein>
    <submittedName>
        <fullName evidence="1">Uncharacterized protein</fullName>
    </submittedName>
</protein>
<accession>A0ACC1BVJ3</accession>
<organism evidence="1 2">
    <name type="scientific">Pistacia atlantica</name>
    <dbReference type="NCBI Taxonomy" id="434234"/>
    <lineage>
        <taxon>Eukaryota</taxon>
        <taxon>Viridiplantae</taxon>
        <taxon>Streptophyta</taxon>
        <taxon>Embryophyta</taxon>
        <taxon>Tracheophyta</taxon>
        <taxon>Spermatophyta</taxon>
        <taxon>Magnoliopsida</taxon>
        <taxon>eudicotyledons</taxon>
        <taxon>Gunneridae</taxon>
        <taxon>Pentapetalae</taxon>
        <taxon>rosids</taxon>
        <taxon>malvids</taxon>
        <taxon>Sapindales</taxon>
        <taxon>Anacardiaceae</taxon>
        <taxon>Pistacia</taxon>
    </lineage>
</organism>
<reference evidence="2" key="1">
    <citation type="journal article" date="2023" name="G3 (Bethesda)">
        <title>Genome assembly and association tests identify interacting loci associated with vigor, precocity, and sex in interspecific pistachio rootstocks.</title>
        <authorList>
            <person name="Palmer W."/>
            <person name="Jacygrad E."/>
            <person name="Sagayaradj S."/>
            <person name="Cavanaugh K."/>
            <person name="Han R."/>
            <person name="Bertier L."/>
            <person name="Beede B."/>
            <person name="Kafkas S."/>
            <person name="Golino D."/>
            <person name="Preece J."/>
            <person name="Michelmore R."/>
        </authorList>
    </citation>
    <scope>NUCLEOTIDE SEQUENCE [LARGE SCALE GENOMIC DNA]</scope>
</reference>
<keyword evidence="2" id="KW-1185">Reference proteome</keyword>
<proteinExistence type="predicted"/>
<sequence>MIRQGRVLLLPPPQLQLAGQEMQSAREIEGKSVLAVPGEELALVDHLKGMSLTGGAKNELRSLLVSLVMLGEEETARKLQYTAENFQLSQTAAVKLAEDTVSSDIVNEHAHNLERYIKVVRSELKNSEAFSWRAKVFVNPREV</sequence>
<comment type="caution">
    <text evidence="1">The sequence shown here is derived from an EMBL/GenBank/DDBJ whole genome shotgun (WGS) entry which is preliminary data.</text>
</comment>
<dbReference type="EMBL" id="CM047899">
    <property type="protein sequence ID" value="KAJ0103085.1"/>
    <property type="molecule type" value="Genomic_DNA"/>
</dbReference>